<gene>
    <name evidence="2" type="ORF">GGR30_004092</name>
</gene>
<name>A0A7W6KMN7_9HYPH</name>
<dbReference type="GO" id="GO:0016020">
    <property type="term" value="C:membrane"/>
    <property type="evidence" value="ECO:0007669"/>
    <property type="project" value="InterPro"/>
</dbReference>
<feature type="transmembrane region" description="Helical" evidence="1">
    <location>
        <begin position="200"/>
        <end position="218"/>
    </location>
</feature>
<evidence type="ECO:0000313" key="2">
    <source>
        <dbReference type="EMBL" id="MBB4124139.1"/>
    </source>
</evidence>
<dbReference type="AlphaFoldDB" id="A0A7W6KMN7"/>
<dbReference type="InterPro" id="IPR017516">
    <property type="entry name" value="AbrB_dup"/>
</dbReference>
<evidence type="ECO:0000313" key="3">
    <source>
        <dbReference type="Proteomes" id="UP000530571"/>
    </source>
</evidence>
<dbReference type="Pfam" id="PF05145">
    <property type="entry name" value="AbrB"/>
    <property type="match status" value="1"/>
</dbReference>
<feature type="transmembrane region" description="Helical" evidence="1">
    <location>
        <begin position="72"/>
        <end position="97"/>
    </location>
</feature>
<feature type="transmembrane region" description="Helical" evidence="1">
    <location>
        <begin position="285"/>
        <end position="304"/>
    </location>
</feature>
<keyword evidence="3" id="KW-1185">Reference proteome</keyword>
<protein>
    <recommendedName>
        <fullName evidence="4">AbrB family transcriptional regulator</fullName>
    </recommendedName>
</protein>
<dbReference type="PANTHER" id="PTHR38457">
    <property type="entry name" value="REGULATOR ABRB-RELATED"/>
    <property type="match status" value="1"/>
</dbReference>
<dbReference type="NCBIfam" id="TIGR03082">
    <property type="entry name" value="Gneg_AbrB_dup"/>
    <property type="match status" value="2"/>
</dbReference>
<sequence length="340" mass="35175">MAATAIAAAIGGGVANAAGIPLGFLIGAMFATAALSLFNLPVAVVPNSRQAAQGLIGIGAGLRLTPEVAERLAGLFPVMLASAFALILAACLISLAISRLTRLDPDTAFFMSLPGGIAEMAVLSERYGGVPGLVSIGQFLRILFVTLTIPQIVFAFGRDGAVQPEIPVPHAEVVILPLIVLCIAAIVLARLLSGKRVPNAWLLSGIIAGAVAALFEWHTAVPVEGLELAQTFIGISLGARCTRAVFRDGYRFLPANLAGTATLVAFSTALAFVIGRAFNIDTISLILALAPGGIAEMSLVSGQIGADTVLVVAFHLVRVVMVLSLAVLLRRIFLPKERNG</sequence>
<evidence type="ECO:0000256" key="1">
    <source>
        <dbReference type="SAM" id="Phobius"/>
    </source>
</evidence>
<feature type="transmembrane region" description="Helical" evidence="1">
    <location>
        <begin position="257"/>
        <end position="278"/>
    </location>
</feature>
<keyword evidence="1" id="KW-1133">Transmembrane helix</keyword>
<organism evidence="2 3">
    <name type="scientific">Martelella radicis</name>
    <dbReference type="NCBI Taxonomy" id="1397476"/>
    <lineage>
        <taxon>Bacteria</taxon>
        <taxon>Pseudomonadati</taxon>
        <taxon>Pseudomonadota</taxon>
        <taxon>Alphaproteobacteria</taxon>
        <taxon>Hyphomicrobiales</taxon>
        <taxon>Aurantimonadaceae</taxon>
        <taxon>Martelella</taxon>
    </lineage>
</organism>
<dbReference type="Proteomes" id="UP000530571">
    <property type="component" value="Unassembled WGS sequence"/>
</dbReference>
<proteinExistence type="predicted"/>
<reference evidence="2 3" key="1">
    <citation type="submission" date="2020-08" db="EMBL/GenBank/DDBJ databases">
        <title>Genomic Encyclopedia of Type Strains, Phase IV (KMG-IV): sequencing the most valuable type-strain genomes for metagenomic binning, comparative biology and taxonomic classification.</title>
        <authorList>
            <person name="Goeker M."/>
        </authorList>
    </citation>
    <scope>NUCLEOTIDE SEQUENCE [LARGE SCALE GENOMIC DNA]</scope>
    <source>
        <strain evidence="2 3">DSM 28101</strain>
    </source>
</reference>
<feature type="transmembrane region" description="Helical" evidence="1">
    <location>
        <begin position="139"/>
        <end position="157"/>
    </location>
</feature>
<dbReference type="EMBL" id="JACIDZ010000017">
    <property type="protein sequence ID" value="MBB4124139.1"/>
    <property type="molecule type" value="Genomic_DNA"/>
</dbReference>
<dbReference type="RefSeq" id="WP_183490497.1">
    <property type="nucleotide sequence ID" value="NZ_JACIDZ010000017.1"/>
</dbReference>
<dbReference type="InterPro" id="IPR007820">
    <property type="entry name" value="AbrB_fam"/>
</dbReference>
<dbReference type="PIRSF" id="PIRSF038991">
    <property type="entry name" value="Protein_AbrB"/>
    <property type="match status" value="1"/>
</dbReference>
<dbReference type="GO" id="GO:0010468">
    <property type="term" value="P:regulation of gene expression"/>
    <property type="evidence" value="ECO:0007669"/>
    <property type="project" value="InterPro"/>
</dbReference>
<evidence type="ECO:0008006" key="4">
    <source>
        <dbReference type="Google" id="ProtNLM"/>
    </source>
</evidence>
<keyword evidence="1" id="KW-0812">Transmembrane</keyword>
<accession>A0A7W6KMN7</accession>
<feature type="transmembrane region" description="Helical" evidence="1">
    <location>
        <begin position="310"/>
        <end position="329"/>
    </location>
</feature>
<feature type="transmembrane region" description="Helical" evidence="1">
    <location>
        <begin position="173"/>
        <end position="193"/>
    </location>
</feature>
<dbReference type="PANTHER" id="PTHR38457:SF1">
    <property type="entry name" value="REGULATOR ABRB-RELATED"/>
    <property type="match status" value="1"/>
</dbReference>
<comment type="caution">
    <text evidence="2">The sequence shown here is derived from an EMBL/GenBank/DDBJ whole genome shotgun (WGS) entry which is preliminary data.</text>
</comment>
<keyword evidence="1" id="KW-0472">Membrane</keyword>